<dbReference type="Proteomes" id="UP000008311">
    <property type="component" value="Unassembled WGS sequence"/>
</dbReference>
<dbReference type="AlphaFoldDB" id="B9SBB8"/>
<organism evidence="1 2">
    <name type="scientific">Ricinus communis</name>
    <name type="common">Castor bean</name>
    <dbReference type="NCBI Taxonomy" id="3988"/>
    <lineage>
        <taxon>Eukaryota</taxon>
        <taxon>Viridiplantae</taxon>
        <taxon>Streptophyta</taxon>
        <taxon>Embryophyta</taxon>
        <taxon>Tracheophyta</taxon>
        <taxon>Spermatophyta</taxon>
        <taxon>Magnoliopsida</taxon>
        <taxon>eudicotyledons</taxon>
        <taxon>Gunneridae</taxon>
        <taxon>Pentapetalae</taxon>
        <taxon>rosids</taxon>
        <taxon>fabids</taxon>
        <taxon>Malpighiales</taxon>
        <taxon>Euphorbiaceae</taxon>
        <taxon>Acalyphoideae</taxon>
        <taxon>Acalypheae</taxon>
        <taxon>Ricinus</taxon>
    </lineage>
</organism>
<proteinExistence type="predicted"/>
<evidence type="ECO:0000313" key="2">
    <source>
        <dbReference type="Proteomes" id="UP000008311"/>
    </source>
</evidence>
<name>B9SBB8_RICCO</name>
<protein>
    <submittedName>
        <fullName evidence="1">Uncharacterized protein</fullName>
    </submittedName>
</protein>
<gene>
    <name evidence="1" type="ORF">RCOM_0651440</name>
</gene>
<reference evidence="2" key="1">
    <citation type="journal article" date="2010" name="Nat. Biotechnol.">
        <title>Draft genome sequence of the oilseed species Ricinus communis.</title>
        <authorList>
            <person name="Chan A.P."/>
            <person name="Crabtree J."/>
            <person name="Zhao Q."/>
            <person name="Lorenzi H."/>
            <person name="Orvis J."/>
            <person name="Puiu D."/>
            <person name="Melake-Berhan A."/>
            <person name="Jones K.M."/>
            <person name="Redman J."/>
            <person name="Chen G."/>
            <person name="Cahoon E.B."/>
            <person name="Gedil M."/>
            <person name="Stanke M."/>
            <person name="Haas B.J."/>
            <person name="Wortman J.R."/>
            <person name="Fraser-Liggett C.M."/>
            <person name="Ravel J."/>
            <person name="Rabinowicz P.D."/>
        </authorList>
    </citation>
    <scope>NUCLEOTIDE SEQUENCE [LARGE SCALE GENOMIC DNA]</scope>
    <source>
        <strain evidence="2">cv. Hale</strain>
    </source>
</reference>
<dbReference type="EMBL" id="EQ973912">
    <property type="protein sequence ID" value="EEF39126.1"/>
    <property type="molecule type" value="Genomic_DNA"/>
</dbReference>
<accession>B9SBB8</accession>
<evidence type="ECO:0000313" key="1">
    <source>
        <dbReference type="EMBL" id="EEF39126.1"/>
    </source>
</evidence>
<sequence length="61" mass="6656">MDLDELSWICAKLQLADNPNSTTVTVDAKGLSEAKAWIGVMEEVDVNQSGACFGRYLHVQS</sequence>
<dbReference type="InParanoid" id="B9SBB8"/>
<keyword evidence="2" id="KW-1185">Reference proteome</keyword>